<feature type="domain" description="E3 ubiquitin-protein ligase APD1-4 middle" evidence="2">
    <location>
        <begin position="142"/>
        <end position="191"/>
    </location>
</feature>
<keyword evidence="4" id="KW-1185">Reference proteome</keyword>
<organism evidence="3 4">
    <name type="scientific">Operophtera brumata</name>
    <name type="common">Winter moth</name>
    <name type="synonym">Phalaena brumata</name>
    <dbReference type="NCBI Taxonomy" id="104452"/>
    <lineage>
        <taxon>Eukaryota</taxon>
        <taxon>Metazoa</taxon>
        <taxon>Ecdysozoa</taxon>
        <taxon>Arthropoda</taxon>
        <taxon>Hexapoda</taxon>
        <taxon>Insecta</taxon>
        <taxon>Pterygota</taxon>
        <taxon>Neoptera</taxon>
        <taxon>Endopterygota</taxon>
        <taxon>Lepidoptera</taxon>
        <taxon>Glossata</taxon>
        <taxon>Ditrysia</taxon>
        <taxon>Geometroidea</taxon>
        <taxon>Geometridae</taxon>
        <taxon>Larentiinae</taxon>
        <taxon>Operophtera</taxon>
    </lineage>
</organism>
<dbReference type="PANTHER" id="PTHR39077">
    <property type="entry name" value="DUF4793 DOMAIN-CONTAINING PROTEIN"/>
    <property type="match status" value="1"/>
</dbReference>
<evidence type="ECO:0000313" key="4">
    <source>
        <dbReference type="Proteomes" id="UP000037510"/>
    </source>
</evidence>
<dbReference type="AlphaFoldDB" id="A0A0L7LBW3"/>
<accession>A0A0L7LBW3</accession>
<feature type="transmembrane region" description="Helical" evidence="1">
    <location>
        <begin position="176"/>
        <end position="193"/>
    </location>
</feature>
<dbReference type="InterPro" id="IPR032010">
    <property type="entry name" value="APD1-4_M"/>
</dbReference>
<keyword evidence="1" id="KW-0472">Membrane</keyword>
<dbReference type="STRING" id="104452.A0A0L7LBW3"/>
<keyword evidence="1" id="KW-0812">Transmembrane</keyword>
<gene>
    <name evidence="3" type="ORF">OBRU01_11448</name>
</gene>
<reference evidence="3 4" key="1">
    <citation type="journal article" date="2015" name="Genome Biol. Evol.">
        <title>The genome of winter moth (Operophtera brumata) provides a genomic perspective on sexual dimorphism and phenology.</title>
        <authorList>
            <person name="Derks M.F."/>
            <person name="Smit S."/>
            <person name="Salis L."/>
            <person name="Schijlen E."/>
            <person name="Bossers A."/>
            <person name="Mateman C."/>
            <person name="Pijl A.S."/>
            <person name="de Ridder D."/>
            <person name="Groenen M.A."/>
            <person name="Visser M.E."/>
            <person name="Megens H.J."/>
        </authorList>
    </citation>
    <scope>NUCLEOTIDE SEQUENCE [LARGE SCALE GENOMIC DNA]</scope>
    <source>
        <strain evidence="3">WM2013NL</strain>
        <tissue evidence="3">Head and thorax</tissue>
    </source>
</reference>
<dbReference type="PANTHER" id="PTHR39077:SF1">
    <property type="entry name" value="E3 UBIQUITIN-PROTEIN LIGASE APD1-4 MIDDLE DOMAIN-CONTAINING PROTEIN"/>
    <property type="match status" value="1"/>
</dbReference>
<name>A0A0L7LBW3_OPEBR</name>
<proteinExistence type="predicted"/>
<evidence type="ECO:0000256" key="1">
    <source>
        <dbReference type="SAM" id="Phobius"/>
    </source>
</evidence>
<dbReference type="Pfam" id="PF16041">
    <property type="entry name" value="APD1-4_M"/>
    <property type="match status" value="1"/>
</dbReference>
<dbReference type="Proteomes" id="UP000037510">
    <property type="component" value="Unassembled WGS sequence"/>
</dbReference>
<sequence length="194" mass="21813">MGVEYTELRLQALGDKGKRVLVKLHETMGVEYTEQKRRDTMQEARAKRELMLVNETTPFDMSNSEFWSSFSSSEEALLECAGLILNLPLTPHSGCRADASEDERCQPTATISSYSTLKTKSRGTSFERGLTCRRPSTRSPGLSSGSVVLELPLRNNDSLWNEQFVIISECEPRTSIYLFCVLSVPVLIMVFAFQ</sequence>
<protein>
    <recommendedName>
        <fullName evidence="2">E3 ubiquitin-protein ligase APD1-4 middle domain-containing protein</fullName>
    </recommendedName>
</protein>
<keyword evidence="1" id="KW-1133">Transmembrane helix</keyword>
<comment type="caution">
    <text evidence="3">The sequence shown here is derived from an EMBL/GenBank/DDBJ whole genome shotgun (WGS) entry which is preliminary data.</text>
</comment>
<evidence type="ECO:0000259" key="2">
    <source>
        <dbReference type="Pfam" id="PF16041"/>
    </source>
</evidence>
<dbReference type="EMBL" id="JTDY01001752">
    <property type="protein sequence ID" value="KOB72992.1"/>
    <property type="molecule type" value="Genomic_DNA"/>
</dbReference>
<evidence type="ECO:0000313" key="3">
    <source>
        <dbReference type="EMBL" id="KOB72992.1"/>
    </source>
</evidence>